<dbReference type="Proteomes" id="UP001188597">
    <property type="component" value="Unassembled WGS sequence"/>
</dbReference>
<dbReference type="PROSITE" id="PS50846">
    <property type="entry name" value="HMA_2"/>
    <property type="match status" value="1"/>
</dbReference>
<dbReference type="Gene3D" id="3.30.70.100">
    <property type="match status" value="1"/>
</dbReference>
<keyword evidence="3" id="KW-0479">Metal-binding</keyword>
<evidence type="ECO:0000256" key="4">
    <source>
        <dbReference type="ARBA" id="ARBA00023289"/>
    </source>
</evidence>
<dbReference type="GO" id="GO:0046872">
    <property type="term" value="F:metal ion binding"/>
    <property type="evidence" value="ECO:0007669"/>
    <property type="project" value="UniProtKB-KW"/>
</dbReference>
<comment type="similarity">
    <text evidence="5">Belongs to the HIPP family.</text>
</comment>
<dbReference type="InterPro" id="IPR006121">
    <property type="entry name" value="HMA_dom"/>
</dbReference>
<dbReference type="GO" id="GO:0009626">
    <property type="term" value="P:plant-type hypersensitive response"/>
    <property type="evidence" value="ECO:0007669"/>
    <property type="project" value="UniProtKB-KW"/>
</dbReference>
<reference evidence="9" key="1">
    <citation type="submission" date="2022-12" db="EMBL/GenBank/DDBJ databases">
        <title>Draft genome assemblies for two species of Escallonia (Escalloniales).</title>
        <authorList>
            <person name="Chanderbali A."/>
            <person name="Dervinis C."/>
            <person name="Anghel I."/>
            <person name="Soltis D."/>
            <person name="Soltis P."/>
            <person name="Zapata F."/>
        </authorList>
    </citation>
    <scope>NUCLEOTIDE SEQUENCE</scope>
    <source>
        <strain evidence="9">UCBG64.0493</strain>
        <tissue evidence="9">Leaf</tissue>
    </source>
</reference>
<evidence type="ECO:0000256" key="5">
    <source>
        <dbReference type="ARBA" id="ARBA00024045"/>
    </source>
</evidence>
<dbReference type="PANTHER" id="PTHR45868">
    <property type="entry name" value="HEAVY METAL-ASSOCIATED ISOPRENYLATED PLANT PROTEIN 33-RELATED"/>
    <property type="match status" value="1"/>
</dbReference>
<gene>
    <name evidence="9" type="ORF">RJ639_012711</name>
</gene>
<feature type="signal peptide" evidence="7">
    <location>
        <begin position="1"/>
        <end position="17"/>
    </location>
</feature>
<dbReference type="EMBL" id="JAVXUP010001538">
    <property type="protein sequence ID" value="KAK3010492.1"/>
    <property type="molecule type" value="Genomic_DNA"/>
</dbReference>
<protein>
    <recommendedName>
        <fullName evidence="8">HMA domain-containing protein</fullName>
    </recommendedName>
</protein>
<dbReference type="Pfam" id="PF00403">
    <property type="entry name" value="HMA"/>
    <property type="match status" value="1"/>
</dbReference>
<evidence type="ECO:0000256" key="6">
    <source>
        <dbReference type="SAM" id="MobiDB-lite"/>
    </source>
</evidence>
<evidence type="ECO:0000256" key="1">
    <source>
        <dbReference type="ARBA" id="ARBA00004170"/>
    </source>
</evidence>
<name>A0AA88VLM7_9ASTE</name>
<feature type="region of interest" description="Disordered" evidence="6">
    <location>
        <begin position="78"/>
        <end position="203"/>
    </location>
</feature>
<feature type="non-terminal residue" evidence="9">
    <location>
        <position position="295"/>
    </location>
</feature>
<evidence type="ECO:0000313" key="10">
    <source>
        <dbReference type="Proteomes" id="UP001188597"/>
    </source>
</evidence>
<proteinExistence type="inferred from homology"/>
<dbReference type="InterPro" id="IPR036163">
    <property type="entry name" value="HMA_dom_sf"/>
</dbReference>
<feature type="compositionally biased region" description="Basic residues" evidence="6">
    <location>
        <begin position="173"/>
        <end position="185"/>
    </location>
</feature>
<keyword evidence="7" id="KW-0732">Signal</keyword>
<evidence type="ECO:0000259" key="8">
    <source>
        <dbReference type="PROSITE" id="PS50846"/>
    </source>
</evidence>
<evidence type="ECO:0000313" key="9">
    <source>
        <dbReference type="EMBL" id="KAK3010492.1"/>
    </source>
</evidence>
<keyword evidence="2" id="KW-0488">Methylation</keyword>
<keyword evidence="4" id="KW-0636">Prenylation</keyword>
<comment type="caution">
    <text evidence="9">The sequence shown here is derived from an EMBL/GenBank/DDBJ whole genome shotgun (WGS) entry which is preliminary data.</text>
</comment>
<dbReference type="SUPFAM" id="SSF55008">
    <property type="entry name" value="HMA, heavy metal-associated domain"/>
    <property type="match status" value="1"/>
</dbReference>
<evidence type="ECO:0000256" key="2">
    <source>
        <dbReference type="ARBA" id="ARBA00022481"/>
    </source>
</evidence>
<feature type="chain" id="PRO_5041724270" description="HMA domain-containing protein" evidence="7">
    <location>
        <begin position="18"/>
        <end position="295"/>
    </location>
</feature>
<dbReference type="PANTHER" id="PTHR45868:SF80">
    <property type="entry name" value="F15K9.8-RELATED"/>
    <property type="match status" value="1"/>
</dbReference>
<feature type="compositionally biased region" description="Acidic residues" evidence="6">
    <location>
        <begin position="112"/>
        <end position="121"/>
    </location>
</feature>
<feature type="compositionally biased region" description="Basic and acidic residues" evidence="6">
    <location>
        <begin position="98"/>
        <end position="110"/>
    </location>
</feature>
<evidence type="ECO:0000256" key="3">
    <source>
        <dbReference type="ARBA" id="ARBA00022723"/>
    </source>
</evidence>
<comment type="subcellular location">
    <subcellularLocation>
        <location evidence="1">Membrane</location>
        <topology evidence="1">Peripheral membrane protein</topology>
    </subcellularLocation>
</comment>
<keyword evidence="10" id="KW-1185">Reference proteome</keyword>
<feature type="domain" description="HMA" evidence="8">
    <location>
        <begin position="16"/>
        <end position="83"/>
    </location>
</feature>
<evidence type="ECO:0000256" key="7">
    <source>
        <dbReference type="SAM" id="SignalP"/>
    </source>
</evidence>
<keyword evidence="4" id="KW-0449">Lipoprotein</keyword>
<dbReference type="CDD" id="cd00371">
    <property type="entry name" value="HMA"/>
    <property type="match status" value="1"/>
</dbReference>
<sequence>YLFALFSSYFLIYPVFQTWVLKVSIHCQGCKRKVKKILQGIEGVYVTAIESQQQKVTVTGNVDAETLIKKLVKAGRHAEMWPASPAGKGKGKKSGKSKNVEKDGGPKSSEDSSSDEEEEENPPGNDELKLTPGKNGGSVVKFAGGSSGNYPAGVNPPAVNQKGGESNGAPAEKKKKKKKKGRKGKSGNASPASKGGPPGIGLEVPTMGPVHVMDQTDLDPQRQHLYQFPPSYAPNPVCVVSYNAAHPRLNDGLSYYVPSEVSYAQIPSEVSPVQPTPLDTFEILSDENPHGCSIM</sequence>
<accession>A0AA88VLM7</accession>
<dbReference type="GO" id="GO:0016020">
    <property type="term" value="C:membrane"/>
    <property type="evidence" value="ECO:0007669"/>
    <property type="project" value="UniProtKB-SubCell"/>
</dbReference>
<dbReference type="AlphaFoldDB" id="A0AA88VLM7"/>
<organism evidence="9 10">
    <name type="scientific">Escallonia herrerae</name>
    <dbReference type="NCBI Taxonomy" id="1293975"/>
    <lineage>
        <taxon>Eukaryota</taxon>
        <taxon>Viridiplantae</taxon>
        <taxon>Streptophyta</taxon>
        <taxon>Embryophyta</taxon>
        <taxon>Tracheophyta</taxon>
        <taxon>Spermatophyta</taxon>
        <taxon>Magnoliopsida</taxon>
        <taxon>eudicotyledons</taxon>
        <taxon>Gunneridae</taxon>
        <taxon>Pentapetalae</taxon>
        <taxon>asterids</taxon>
        <taxon>campanulids</taxon>
        <taxon>Escalloniales</taxon>
        <taxon>Escalloniaceae</taxon>
        <taxon>Escallonia</taxon>
    </lineage>
</organism>